<gene>
    <name evidence="2" type="ORF">BSTOLATCC_MIC41930</name>
</gene>
<sequence>MKSKNKCSKMLRRFCSWALPCIIKKDLLDKDPKELPTNGNAHVNTLEISNNYRDADQNQKFKENQKNLEFSQLPICTTSFTNQIIIKNKEEENKSLDFSEENNFSVRLDFESIGSFGASPIQLCGEDDSFISEFHFSSKANSPIKDQIKAENSPSLKKSESSYHTPEPIVQNFVRSDTPHTERVTRKMPKLPPLTPDLFQIKARQFRKGFRYVLRERKNKSETNAAATELETDVAVA</sequence>
<evidence type="ECO:0000313" key="3">
    <source>
        <dbReference type="Proteomes" id="UP001162131"/>
    </source>
</evidence>
<protein>
    <submittedName>
        <fullName evidence="2">Uncharacterized protein</fullName>
    </submittedName>
</protein>
<proteinExistence type="predicted"/>
<feature type="region of interest" description="Disordered" evidence="1">
    <location>
        <begin position="217"/>
        <end position="237"/>
    </location>
</feature>
<name>A0AAU9K0H1_9CILI</name>
<keyword evidence="3" id="KW-1185">Reference proteome</keyword>
<feature type="region of interest" description="Disordered" evidence="1">
    <location>
        <begin position="145"/>
        <end position="164"/>
    </location>
</feature>
<evidence type="ECO:0000256" key="1">
    <source>
        <dbReference type="SAM" id="MobiDB-lite"/>
    </source>
</evidence>
<dbReference type="AlphaFoldDB" id="A0AAU9K0H1"/>
<reference evidence="2" key="1">
    <citation type="submission" date="2021-09" db="EMBL/GenBank/DDBJ databases">
        <authorList>
            <consortium name="AG Swart"/>
            <person name="Singh M."/>
            <person name="Singh A."/>
            <person name="Seah K."/>
            <person name="Emmerich C."/>
        </authorList>
    </citation>
    <scope>NUCLEOTIDE SEQUENCE</scope>
    <source>
        <strain evidence="2">ATCC30299</strain>
    </source>
</reference>
<accession>A0AAU9K0H1</accession>
<dbReference type="Proteomes" id="UP001162131">
    <property type="component" value="Unassembled WGS sequence"/>
</dbReference>
<organism evidence="2 3">
    <name type="scientific">Blepharisma stoltei</name>
    <dbReference type="NCBI Taxonomy" id="1481888"/>
    <lineage>
        <taxon>Eukaryota</taxon>
        <taxon>Sar</taxon>
        <taxon>Alveolata</taxon>
        <taxon>Ciliophora</taxon>
        <taxon>Postciliodesmatophora</taxon>
        <taxon>Heterotrichea</taxon>
        <taxon>Heterotrichida</taxon>
        <taxon>Blepharismidae</taxon>
        <taxon>Blepharisma</taxon>
    </lineage>
</organism>
<dbReference type="EMBL" id="CAJZBQ010000041">
    <property type="protein sequence ID" value="CAG9326656.1"/>
    <property type="molecule type" value="Genomic_DNA"/>
</dbReference>
<evidence type="ECO:0000313" key="2">
    <source>
        <dbReference type="EMBL" id="CAG9326656.1"/>
    </source>
</evidence>
<comment type="caution">
    <text evidence="2">The sequence shown here is derived from an EMBL/GenBank/DDBJ whole genome shotgun (WGS) entry which is preliminary data.</text>
</comment>